<evidence type="ECO:0000313" key="2">
    <source>
        <dbReference type="EMBL" id="AEG92893.1"/>
    </source>
</evidence>
<organism evidence="2 3">
    <name type="scientific">Ramlibacter tataouinensis (strain ATCC BAA-407 / DSM 14655 / LMG 21543 / TTB310)</name>
    <dbReference type="NCBI Taxonomy" id="365046"/>
    <lineage>
        <taxon>Bacteria</taxon>
        <taxon>Pseudomonadati</taxon>
        <taxon>Pseudomonadota</taxon>
        <taxon>Betaproteobacteria</taxon>
        <taxon>Burkholderiales</taxon>
        <taxon>Comamonadaceae</taxon>
        <taxon>Ramlibacter</taxon>
    </lineage>
</organism>
<sequence>MGGEMGGEMGFYLALAAMAAASYACRVAGYLLMGWVPITPRLEAALKAMPLGVMVGIVTPAASSGRAPELLGLVAVAVVMRLSGKDVIAAVVGAAVVALARRFLA</sequence>
<proteinExistence type="predicted"/>
<dbReference type="AlphaFoldDB" id="F5XWD9"/>
<gene>
    <name evidence="2" type="ordered locus">Rta_18030</name>
</gene>
<evidence type="ECO:0000313" key="3">
    <source>
        <dbReference type="Proteomes" id="UP000008385"/>
    </source>
</evidence>
<dbReference type="Proteomes" id="UP000008385">
    <property type="component" value="Chromosome"/>
</dbReference>
<keyword evidence="3" id="KW-1185">Reference proteome</keyword>
<dbReference type="Pfam" id="PF05437">
    <property type="entry name" value="AzlD"/>
    <property type="match status" value="1"/>
</dbReference>
<feature type="transmembrane region" description="Helical" evidence="1">
    <location>
        <begin position="12"/>
        <end position="36"/>
    </location>
</feature>
<evidence type="ECO:0000256" key="1">
    <source>
        <dbReference type="SAM" id="Phobius"/>
    </source>
</evidence>
<feature type="transmembrane region" description="Helical" evidence="1">
    <location>
        <begin position="87"/>
        <end position="104"/>
    </location>
</feature>
<keyword evidence="1" id="KW-0472">Membrane</keyword>
<accession>F5XWD9</accession>
<keyword evidence="1" id="KW-1133">Transmembrane helix</keyword>
<dbReference type="HOGENOM" id="CLU_152361_1_0_4"/>
<dbReference type="InterPro" id="IPR008407">
    <property type="entry name" value="Brnchd-chn_aa_trnsp_AzlD"/>
</dbReference>
<dbReference type="STRING" id="365046.Rta_18030"/>
<keyword evidence="1" id="KW-0812">Transmembrane</keyword>
<reference evidence="2 3" key="2">
    <citation type="journal article" date="2011" name="PLoS ONE">
        <title>The Cyst-Dividing Bacterium Ramlibacter tataouinensis TTB310 Genome Reveals a Well-Stocked Toolbox for Adaptation to a Desert Environment.</title>
        <authorList>
            <person name="De Luca G."/>
            <person name="Barakat M."/>
            <person name="Ortet P."/>
            <person name="Fochesato S."/>
            <person name="Jourlin-Castelli C."/>
            <person name="Ansaldi M."/>
            <person name="Py B."/>
            <person name="Fichant G."/>
            <person name="Coutinho P.M."/>
            <person name="Voulhoux R."/>
            <person name="Bastien O."/>
            <person name="Marechal E."/>
            <person name="Henrissat B."/>
            <person name="Quentin Y."/>
            <person name="Noirot P."/>
            <person name="Filloux A."/>
            <person name="Mejean V."/>
            <person name="Dubow M.S."/>
            <person name="Barras F."/>
            <person name="Barbe V."/>
            <person name="Weissenbach J."/>
            <person name="Mihalcescu I."/>
            <person name="Vermeglio A."/>
            <person name="Achouak W."/>
            <person name="Heulin T."/>
        </authorList>
    </citation>
    <scope>NUCLEOTIDE SEQUENCE [LARGE SCALE GENOMIC DNA]</scope>
    <source>
        <strain evidence="3">ATCC BAA-407 / DSM 14655 / LMG 21543 / TTB310</strain>
    </source>
</reference>
<dbReference type="EMBL" id="CP000245">
    <property type="protein sequence ID" value="AEG92893.1"/>
    <property type="molecule type" value="Genomic_DNA"/>
</dbReference>
<name>F5XWD9_RAMTT</name>
<reference evidence="3" key="1">
    <citation type="submission" date="2006-01" db="EMBL/GenBank/DDBJ databases">
        <title>Genome of the cyst-dividing bacterium Ramlibacter tataouinensis.</title>
        <authorList>
            <person name="Barakat M."/>
            <person name="Ortet P."/>
            <person name="De Luca G."/>
            <person name="Jourlin-Castelli C."/>
            <person name="Ansaldi M."/>
            <person name="Py B."/>
            <person name="Fichant G."/>
            <person name="Coutinho P."/>
            <person name="Voulhoux R."/>
            <person name="Bastien O."/>
            <person name="Roy S."/>
            <person name="Marechal E."/>
            <person name="Henrissat B."/>
            <person name="Quentin Y."/>
            <person name="Noirot P."/>
            <person name="Filloux A."/>
            <person name="Mejean V."/>
            <person name="DuBow M."/>
            <person name="Barras F."/>
            <person name="Heulin T."/>
        </authorList>
    </citation>
    <scope>NUCLEOTIDE SEQUENCE [LARGE SCALE GENOMIC DNA]</scope>
    <source>
        <strain evidence="3">ATCC BAA-407 / DSM 14655 / LMG 21543 / TTB310</strain>
    </source>
</reference>
<feature type="transmembrane region" description="Helical" evidence="1">
    <location>
        <begin position="48"/>
        <end position="67"/>
    </location>
</feature>
<dbReference type="KEGG" id="rta:Rta_18030"/>
<protein>
    <submittedName>
        <fullName evidence="2">Candidate membrane protein</fullName>
    </submittedName>
</protein>